<sequence>MAVVESCPQGYPNLAAFLDSDESFMVYRRFGFIQSRLLLEKQDELRELEEGLDRLDRREAKVNPKKPMTRDLPEDQLASRRRLFAVLETKFCAYANLVDAAQKMVSLNRPSRGDLASVQNYMHRQKPVMQVEDSWAEKEEDLITLRGGREHAWLDASIEKLLRWFHCSLLEAIFGDERTRQKTSGIAVYYSHAQITRLANCIITSMVLILLVVPIYTLYHLINDVHTERAYAICMGVLCVSTLAFSAVLSLFTRAKRHEILAAAAA</sequence>
<protein>
    <recommendedName>
        <fullName evidence="2">DUF6594 domain-containing protein</fullName>
    </recommendedName>
</protein>
<dbReference type="InterPro" id="IPR046529">
    <property type="entry name" value="DUF6594"/>
</dbReference>
<evidence type="ECO:0000256" key="1">
    <source>
        <dbReference type="SAM" id="Phobius"/>
    </source>
</evidence>
<keyword evidence="1" id="KW-1133">Transmembrane helix</keyword>
<keyword evidence="1" id="KW-0472">Membrane</keyword>
<organism evidence="3 4">
    <name type="scientific">Byssothecium circinans</name>
    <dbReference type="NCBI Taxonomy" id="147558"/>
    <lineage>
        <taxon>Eukaryota</taxon>
        <taxon>Fungi</taxon>
        <taxon>Dikarya</taxon>
        <taxon>Ascomycota</taxon>
        <taxon>Pezizomycotina</taxon>
        <taxon>Dothideomycetes</taxon>
        <taxon>Pleosporomycetidae</taxon>
        <taxon>Pleosporales</taxon>
        <taxon>Massarineae</taxon>
        <taxon>Massarinaceae</taxon>
        <taxon>Byssothecium</taxon>
    </lineage>
</organism>
<name>A0A6A5UFM2_9PLEO</name>
<dbReference type="AlphaFoldDB" id="A0A6A5UFM2"/>
<gene>
    <name evidence="3" type="ORF">CC80DRAFT_397118</name>
</gene>
<feature type="transmembrane region" description="Helical" evidence="1">
    <location>
        <begin position="230"/>
        <end position="252"/>
    </location>
</feature>
<dbReference type="PANTHER" id="PTHR34502">
    <property type="entry name" value="DUF6594 DOMAIN-CONTAINING PROTEIN-RELATED"/>
    <property type="match status" value="1"/>
</dbReference>
<feature type="transmembrane region" description="Helical" evidence="1">
    <location>
        <begin position="198"/>
        <end position="218"/>
    </location>
</feature>
<dbReference type="Proteomes" id="UP000800035">
    <property type="component" value="Unassembled WGS sequence"/>
</dbReference>
<reference evidence="3" key="1">
    <citation type="journal article" date="2020" name="Stud. Mycol.">
        <title>101 Dothideomycetes genomes: a test case for predicting lifestyles and emergence of pathogens.</title>
        <authorList>
            <person name="Haridas S."/>
            <person name="Albert R."/>
            <person name="Binder M."/>
            <person name="Bloem J."/>
            <person name="Labutti K."/>
            <person name="Salamov A."/>
            <person name="Andreopoulos B."/>
            <person name="Baker S."/>
            <person name="Barry K."/>
            <person name="Bills G."/>
            <person name="Bluhm B."/>
            <person name="Cannon C."/>
            <person name="Castanera R."/>
            <person name="Culley D."/>
            <person name="Daum C."/>
            <person name="Ezra D."/>
            <person name="Gonzalez J."/>
            <person name="Henrissat B."/>
            <person name="Kuo A."/>
            <person name="Liang C."/>
            <person name="Lipzen A."/>
            <person name="Lutzoni F."/>
            <person name="Magnuson J."/>
            <person name="Mondo S."/>
            <person name="Nolan M."/>
            <person name="Ohm R."/>
            <person name="Pangilinan J."/>
            <person name="Park H.-J."/>
            <person name="Ramirez L."/>
            <person name="Alfaro M."/>
            <person name="Sun H."/>
            <person name="Tritt A."/>
            <person name="Yoshinaga Y."/>
            <person name="Zwiers L.-H."/>
            <person name="Turgeon B."/>
            <person name="Goodwin S."/>
            <person name="Spatafora J."/>
            <person name="Crous P."/>
            <person name="Grigoriev I."/>
        </authorList>
    </citation>
    <scope>NUCLEOTIDE SEQUENCE</scope>
    <source>
        <strain evidence="3">CBS 675.92</strain>
    </source>
</reference>
<dbReference type="Pfam" id="PF20237">
    <property type="entry name" value="DUF6594"/>
    <property type="match status" value="1"/>
</dbReference>
<evidence type="ECO:0000313" key="3">
    <source>
        <dbReference type="EMBL" id="KAF1963711.1"/>
    </source>
</evidence>
<evidence type="ECO:0000313" key="4">
    <source>
        <dbReference type="Proteomes" id="UP000800035"/>
    </source>
</evidence>
<dbReference type="EMBL" id="ML976977">
    <property type="protein sequence ID" value="KAF1963711.1"/>
    <property type="molecule type" value="Genomic_DNA"/>
</dbReference>
<evidence type="ECO:0000259" key="2">
    <source>
        <dbReference type="Pfam" id="PF20237"/>
    </source>
</evidence>
<keyword evidence="1" id="KW-0812">Transmembrane</keyword>
<dbReference type="OrthoDB" id="3533814at2759"/>
<dbReference type="PANTHER" id="PTHR34502:SF3">
    <property type="entry name" value="DUF6594 DOMAIN-CONTAINING PROTEIN"/>
    <property type="match status" value="1"/>
</dbReference>
<feature type="domain" description="DUF6594" evidence="2">
    <location>
        <begin position="11"/>
        <end position="266"/>
    </location>
</feature>
<accession>A0A6A5UFM2</accession>
<proteinExistence type="predicted"/>
<keyword evidence="4" id="KW-1185">Reference proteome</keyword>